<dbReference type="PANTHER" id="PTHR40841:SF2">
    <property type="entry name" value="SIDEROPHORE-DEGRADING ESTERASE (EUROFUNG)"/>
    <property type="match status" value="1"/>
</dbReference>
<evidence type="ECO:0000313" key="5">
    <source>
        <dbReference type="EMBL" id="CAA9501420.1"/>
    </source>
</evidence>
<protein>
    <recommendedName>
        <fullName evidence="6">Esterase</fullName>
    </recommendedName>
</protein>
<dbReference type="SUPFAM" id="SSF53474">
    <property type="entry name" value="alpha/beta-Hydrolases"/>
    <property type="match status" value="1"/>
</dbReference>
<keyword evidence="4" id="KW-0732">Signal</keyword>
<dbReference type="InterPro" id="IPR052558">
    <property type="entry name" value="Siderophore_Hydrolase_D"/>
</dbReference>
<feature type="chain" id="PRO_5026658898" description="Esterase" evidence="4">
    <location>
        <begin position="24"/>
        <end position="349"/>
    </location>
</feature>
<evidence type="ECO:0000256" key="4">
    <source>
        <dbReference type="SAM" id="SignalP"/>
    </source>
</evidence>
<name>A0A6J4SN17_9SPHN</name>
<evidence type="ECO:0000256" key="1">
    <source>
        <dbReference type="ARBA" id="ARBA00005622"/>
    </source>
</evidence>
<evidence type="ECO:0008006" key="6">
    <source>
        <dbReference type="Google" id="ProtNLM"/>
    </source>
</evidence>
<dbReference type="InterPro" id="IPR000801">
    <property type="entry name" value="Esterase-like"/>
</dbReference>
<feature type="compositionally biased region" description="Basic and acidic residues" evidence="3">
    <location>
        <begin position="299"/>
        <end position="315"/>
    </location>
</feature>
<dbReference type="InterPro" id="IPR029058">
    <property type="entry name" value="AB_hydrolase_fold"/>
</dbReference>
<evidence type="ECO:0000256" key="2">
    <source>
        <dbReference type="ARBA" id="ARBA00022801"/>
    </source>
</evidence>
<gene>
    <name evidence="5" type="ORF">AVDCRST_MAG91-1077</name>
</gene>
<proteinExistence type="inferred from homology"/>
<evidence type="ECO:0000256" key="3">
    <source>
        <dbReference type="SAM" id="MobiDB-lite"/>
    </source>
</evidence>
<comment type="similarity">
    <text evidence="1">Belongs to the esterase D family.</text>
</comment>
<dbReference type="AlphaFoldDB" id="A0A6J4SN17"/>
<dbReference type="Gene3D" id="3.40.50.1820">
    <property type="entry name" value="alpha/beta hydrolase"/>
    <property type="match status" value="1"/>
</dbReference>
<feature type="signal peptide" evidence="4">
    <location>
        <begin position="1"/>
        <end position="23"/>
    </location>
</feature>
<dbReference type="GO" id="GO:0016788">
    <property type="term" value="F:hydrolase activity, acting on ester bonds"/>
    <property type="evidence" value="ECO:0007669"/>
    <property type="project" value="TreeGrafter"/>
</dbReference>
<dbReference type="EMBL" id="CADCVX010000238">
    <property type="protein sequence ID" value="CAA9501420.1"/>
    <property type="molecule type" value="Genomic_DNA"/>
</dbReference>
<dbReference type="Pfam" id="PF00756">
    <property type="entry name" value="Esterase"/>
    <property type="match status" value="1"/>
</dbReference>
<keyword evidence="2" id="KW-0378">Hydrolase</keyword>
<accession>A0A6J4SN17</accession>
<feature type="region of interest" description="Disordered" evidence="3">
    <location>
        <begin position="299"/>
        <end position="321"/>
    </location>
</feature>
<organism evidence="5">
    <name type="scientific">uncultured Sphingomonadaceae bacterium</name>
    <dbReference type="NCBI Taxonomy" id="169976"/>
    <lineage>
        <taxon>Bacteria</taxon>
        <taxon>Pseudomonadati</taxon>
        <taxon>Pseudomonadota</taxon>
        <taxon>Alphaproteobacteria</taxon>
        <taxon>Sphingomonadales</taxon>
        <taxon>Sphingomonadaceae</taxon>
        <taxon>environmental samples</taxon>
    </lineage>
</organism>
<dbReference type="PANTHER" id="PTHR40841">
    <property type="entry name" value="SIDEROPHORE TRIACETYLFUSARININE C ESTERASE"/>
    <property type="match status" value="1"/>
</dbReference>
<reference evidence="5" key="1">
    <citation type="submission" date="2020-02" db="EMBL/GenBank/DDBJ databases">
        <authorList>
            <person name="Meier V. D."/>
        </authorList>
    </citation>
    <scope>NUCLEOTIDE SEQUENCE</scope>
    <source>
        <strain evidence="5">AVDCRST_MAG91</strain>
    </source>
</reference>
<sequence>MISFLLRTFVALFVTALALPASAAPQDGQPVVIGEVHTLSSRVLKQDRRIVVRLPGGYASDPARRYDVVYVIDGGPEQDFPHIAGLAQSTEVNGTFEPFILIGIETVKRREEITPPVADPAPYVAELKANPGGSASFRRFIAEEVKPWVEGRYRTSGNDALMGESLAGLFVVESLLEAPTLFDDYIAVSPSLWWENMKYGRDAVSYLKRLPRGRRRLYLTLADEGHRHQQGVEMLVAALKSSAPADLQWLWVPQWDSETHGSIYHGAALDAFRAFYGVPSQIYLPGPLLTGRRMRERTAAENARRERKCTRENSRRTTPGETRTIEDAIIYECLLYDLGPRAADGRFDR</sequence>